<evidence type="ECO:0000313" key="1">
    <source>
        <dbReference type="EMBL" id="MFK3866555.1"/>
    </source>
</evidence>
<accession>A0ABW8L6V0</accession>
<comment type="caution">
    <text evidence="1">The sequence shown here is derived from an EMBL/GenBank/DDBJ whole genome shotgun (WGS) entry which is preliminary data.</text>
</comment>
<name>A0ABW8L6V0_9GAMM</name>
<dbReference type="EMBL" id="JBJDOT010000051">
    <property type="protein sequence ID" value="MFK3866555.1"/>
    <property type="molecule type" value="Genomic_DNA"/>
</dbReference>
<sequence length="205" mass="24020">METDFSTFEEALYLDSKKAFKQILADLGDDIYVIGFYHSGSCSFLPMFNTHTDFQSTFEDEYDCEEDDRLLAKWNVSDFPSLEDYSEYFEHSSEILQTLDNDDSYEIVSDEEIQKYWQAWLSTLERVLIRLDNEGIFSEGVERNSITLAILAYDETEDEQFSRIKRMNPPAVLATIETDFETMIASRNEAEQLAMAEFERMLQER</sequence>
<gene>
    <name evidence="1" type="ORF">ACI2JU_22170</name>
</gene>
<organism evidence="1 2">
    <name type="scientific">Pseudoalteromonas rhizosphaerae</name>
    <dbReference type="NCBI Taxonomy" id="2518973"/>
    <lineage>
        <taxon>Bacteria</taxon>
        <taxon>Pseudomonadati</taxon>
        <taxon>Pseudomonadota</taxon>
        <taxon>Gammaproteobacteria</taxon>
        <taxon>Alteromonadales</taxon>
        <taxon>Pseudoalteromonadaceae</taxon>
        <taxon>Pseudoalteromonas</taxon>
    </lineage>
</organism>
<dbReference type="RefSeq" id="WP_182719456.1">
    <property type="nucleotide sequence ID" value="NZ_JBJDOT010000051.1"/>
</dbReference>
<protein>
    <submittedName>
        <fullName evidence="1">DUF4303 domain-containing protein</fullName>
    </submittedName>
</protein>
<dbReference type="InterPro" id="IPR025409">
    <property type="entry name" value="DUF4303"/>
</dbReference>
<proteinExistence type="predicted"/>
<dbReference type="Pfam" id="PF14136">
    <property type="entry name" value="DUF4303"/>
    <property type="match status" value="1"/>
</dbReference>
<reference evidence="1 2" key="1">
    <citation type="submission" date="2024-11" db="EMBL/GenBank/DDBJ databases">
        <title>The Natural Products Discovery Center: Release of the First 8490 Sequenced Strains for Exploring Actinobacteria Biosynthetic Diversity.</title>
        <authorList>
            <person name="Kalkreuter E."/>
            <person name="Kautsar S.A."/>
            <person name="Yang D."/>
            <person name="Bader C.D."/>
            <person name="Teijaro C.N."/>
            <person name="Fluegel L."/>
            <person name="Davis C.M."/>
            <person name="Simpson J.R."/>
            <person name="Lauterbach L."/>
            <person name="Steele A.D."/>
            <person name="Gui C."/>
            <person name="Meng S."/>
            <person name="Li G."/>
            <person name="Viehrig K."/>
            <person name="Ye F."/>
            <person name="Su P."/>
            <person name="Kiefer A.F."/>
            <person name="Nichols A."/>
            <person name="Cepeda A.J."/>
            <person name="Yan W."/>
            <person name="Fan B."/>
            <person name="Jiang Y."/>
            <person name="Adhikari A."/>
            <person name="Zheng C.-J."/>
            <person name="Schuster L."/>
            <person name="Cowan T.M."/>
            <person name="Smanski M.J."/>
            <person name="Chevrette M.G."/>
            <person name="De Carvalho L.P.S."/>
            <person name="Shen B."/>
        </authorList>
    </citation>
    <scope>NUCLEOTIDE SEQUENCE [LARGE SCALE GENOMIC DNA]</scope>
    <source>
        <strain evidence="1 2">NPDC078403</strain>
    </source>
</reference>
<keyword evidence="2" id="KW-1185">Reference proteome</keyword>
<dbReference type="Proteomes" id="UP001620262">
    <property type="component" value="Unassembled WGS sequence"/>
</dbReference>
<evidence type="ECO:0000313" key="2">
    <source>
        <dbReference type="Proteomes" id="UP001620262"/>
    </source>
</evidence>